<evidence type="ECO:0000313" key="2">
    <source>
        <dbReference type="EMBL" id="CAB9528090.1"/>
    </source>
</evidence>
<organism evidence="2 3">
    <name type="scientific">Seminavis robusta</name>
    <dbReference type="NCBI Taxonomy" id="568900"/>
    <lineage>
        <taxon>Eukaryota</taxon>
        <taxon>Sar</taxon>
        <taxon>Stramenopiles</taxon>
        <taxon>Ochrophyta</taxon>
        <taxon>Bacillariophyta</taxon>
        <taxon>Bacillariophyceae</taxon>
        <taxon>Bacillariophycidae</taxon>
        <taxon>Naviculales</taxon>
        <taxon>Naviculaceae</taxon>
        <taxon>Seminavis</taxon>
    </lineage>
</organism>
<protein>
    <submittedName>
        <fullName evidence="2">Uncharacterized protein</fullName>
    </submittedName>
</protein>
<keyword evidence="3" id="KW-1185">Reference proteome</keyword>
<gene>
    <name evidence="2" type="ORF">SEMRO_2146_G316400.1</name>
</gene>
<dbReference type="Proteomes" id="UP001153069">
    <property type="component" value="Unassembled WGS sequence"/>
</dbReference>
<dbReference type="AlphaFoldDB" id="A0A9N8EXC3"/>
<dbReference type="EMBL" id="CAICTM010002144">
    <property type="protein sequence ID" value="CAB9528090.1"/>
    <property type="molecule type" value="Genomic_DNA"/>
</dbReference>
<evidence type="ECO:0000256" key="1">
    <source>
        <dbReference type="SAM" id="MobiDB-lite"/>
    </source>
</evidence>
<reference evidence="2" key="1">
    <citation type="submission" date="2020-06" db="EMBL/GenBank/DDBJ databases">
        <authorList>
            <consortium name="Plant Systems Biology data submission"/>
        </authorList>
    </citation>
    <scope>NUCLEOTIDE SEQUENCE</scope>
    <source>
        <strain evidence="2">D6</strain>
    </source>
</reference>
<feature type="region of interest" description="Disordered" evidence="1">
    <location>
        <begin position="62"/>
        <end position="84"/>
    </location>
</feature>
<sequence length="263" mass="30156">MAPFARLSFWQTSDNDSVESSDRSTSMVLSKSPMKSLARFWQPPSETSLSAPSEEFMVKSPFVPQSAPLSSSEEDSMDSSDRSSGDFVMTMEDSFLAILAFLQDHHDTVEELEELETRAEYLQFLQQAEAHVEQLCQENGASVDIPTIMALFTTAWTALQDYSMDLYKKARTKYTVFQNKQMEDFLITQQWTPKERKQLQQAQKQRRRPSALDPVAEEQILREGLAWTTRFKMDCQKGTVLTQEWARHLRALQRTATVVAVFV</sequence>
<accession>A0A9N8EXC3</accession>
<proteinExistence type="predicted"/>
<name>A0A9N8EXC3_9STRA</name>
<feature type="region of interest" description="Disordered" evidence="1">
    <location>
        <begin position="1"/>
        <end position="29"/>
    </location>
</feature>
<comment type="caution">
    <text evidence="2">The sequence shown here is derived from an EMBL/GenBank/DDBJ whole genome shotgun (WGS) entry which is preliminary data.</text>
</comment>
<evidence type="ECO:0000313" key="3">
    <source>
        <dbReference type="Proteomes" id="UP001153069"/>
    </source>
</evidence>